<keyword evidence="4 10" id="KW-0819">tRNA processing</keyword>
<dbReference type="SUPFAM" id="SSF53067">
    <property type="entry name" value="Actin-like ATPase domain"/>
    <property type="match status" value="1"/>
</dbReference>
<dbReference type="InterPro" id="IPR000905">
    <property type="entry name" value="Gcp-like_dom"/>
</dbReference>
<evidence type="ECO:0000256" key="3">
    <source>
        <dbReference type="ARBA" id="ARBA00022679"/>
    </source>
</evidence>
<dbReference type="PANTHER" id="PTHR11735">
    <property type="entry name" value="TRNA N6-ADENOSINE THREONYLCARBAMOYLTRANSFERASE"/>
    <property type="match status" value="1"/>
</dbReference>
<sequence>MNIILQLSRKTFNTCIRKRLLLRHLQNEQGERSLKQYCSIHTSVTLYCKTYILGIETSCDDTGAAVVDNGGNILGEALNSQTDIHVQLGGIIPPVARDLHRQNIDDVVKLAMDRAKLKYEELNAIAVTVKPGLALSLAVGINYAKDLALKFRKPLIPIHHMEAHALTPRIETRIDFPYLVLLASGGHCLLAAAQGVDQFKLIGKGQDNSPGEAFDKIARRLKLITLPGMQGLSGGAAIEQLAQRGDPKSIEFPNSLSKHPNCNFSFAGLQTQANYFIAEIEKQNDIKGPEVIPGVADFCASFQYAITRHICQRVQRGLIYSDMKELITTDKKQMVLSGGVGSNMFVRRSLEKVCKHYNFELVCPPPKLCTDNGVMIAWNGMERLNANCGVLEDESAIKLVDLEHRAPLGMDITQDVTEAGIKIRSSSKVKLL</sequence>
<dbReference type="Gene3D" id="3.30.420.40">
    <property type="match status" value="2"/>
</dbReference>
<dbReference type="Pfam" id="PF00814">
    <property type="entry name" value="TsaD"/>
    <property type="match status" value="1"/>
</dbReference>
<dbReference type="GO" id="GO:0046872">
    <property type="term" value="F:metal ion binding"/>
    <property type="evidence" value="ECO:0007669"/>
    <property type="project" value="UniProtKB-KW"/>
</dbReference>
<comment type="catalytic activity">
    <reaction evidence="9 10">
        <text>L-threonylcarbamoyladenylate + adenosine(37) in tRNA = N(6)-L-threonylcarbamoyladenosine(37) in tRNA + AMP + H(+)</text>
        <dbReference type="Rhea" id="RHEA:37059"/>
        <dbReference type="Rhea" id="RHEA-COMP:10162"/>
        <dbReference type="Rhea" id="RHEA-COMP:10163"/>
        <dbReference type="ChEBI" id="CHEBI:15378"/>
        <dbReference type="ChEBI" id="CHEBI:73682"/>
        <dbReference type="ChEBI" id="CHEBI:74411"/>
        <dbReference type="ChEBI" id="CHEBI:74418"/>
        <dbReference type="ChEBI" id="CHEBI:456215"/>
        <dbReference type="EC" id="2.3.1.234"/>
    </reaction>
</comment>
<dbReference type="EC" id="2.3.1.234" evidence="2"/>
<comment type="cofactor">
    <cofactor evidence="10">
        <name>a divalent metal cation</name>
        <dbReference type="ChEBI" id="CHEBI:60240"/>
    </cofactor>
    <text evidence="10">Binds 1 divalent metal cation per subunit.</text>
</comment>
<dbReference type="InterPro" id="IPR017861">
    <property type="entry name" value="KAE1/TsaD"/>
</dbReference>
<proteinExistence type="inferred from homology"/>
<name>A0A8J1XRR9_OWEFU</name>
<evidence type="ECO:0000256" key="5">
    <source>
        <dbReference type="ARBA" id="ARBA00022723"/>
    </source>
</evidence>
<keyword evidence="7 10" id="KW-0496">Mitochondrion</keyword>
<evidence type="ECO:0000256" key="6">
    <source>
        <dbReference type="ARBA" id="ARBA00022946"/>
    </source>
</evidence>
<evidence type="ECO:0000256" key="10">
    <source>
        <dbReference type="HAMAP-Rule" id="MF_03179"/>
    </source>
</evidence>
<dbReference type="GO" id="GO:0061711">
    <property type="term" value="F:tRNA N(6)-L-threonylcarbamoyladenine synthase activity"/>
    <property type="evidence" value="ECO:0007669"/>
    <property type="project" value="UniProtKB-EC"/>
</dbReference>
<keyword evidence="3 10" id="KW-0808">Transferase</keyword>
<dbReference type="Proteomes" id="UP000749559">
    <property type="component" value="Unassembled WGS sequence"/>
</dbReference>
<evidence type="ECO:0000313" key="12">
    <source>
        <dbReference type="Proteomes" id="UP000749559"/>
    </source>
</evidence>
<reference evidence="11" key="1">
    <citation type="submission" date="2022-03" db="EMBL/GenBank/DDBJ databases">
        <authorList>
            <person name="Martin C."/>
        </authorList>
    </citation>
    <scope>NUCLEOTIDE SEQUENCE</scope>
</reference>
<dbReference type="InterPro" id="IPR022450">
    <property type="entry name" value="TsaD"/>
</dbReference>
<keyword evidence="8 10" id="KW-0012">Acyltransferase</keyword>
<dbReference type="PRINTS" id="PR00789">
    <property type="entry name" value="OSIALOPTASE"/>
</dbReference>
<comment type="subcellular location">
    <subcellularLocation>
        <location evidence="1 10">Mitochondrion</location>
    </subcellularLocation>
</comment>
<comment type="function">
    <text evidence="10">Required for the formation of a threonylcarbamoyl group on adenosine at position 37 (t(6)A37) in mitochondrial tRNAs that read codons beginning with adenine. Probably involved in the transfer of the threonylcarbamoyl moiety of threonylcarbamoyl-AMP (TC-AMP) to the N6 group of A37. Involved in mitochondrial genome maintenance.</text>
</comment>
<comment type="caution">
    <text evidence="11">The sequence shown here is derived from an EMBL/GenBank/DDBJ whole genome shotgun (WGS) entry which is preliminary data.</text>
</comment>
<dbReference type="EMBL" id="CAIIXF020000007">
    <property type="protein sequence ID" value="CAH1789408.1"/>
    <property type="molecule type" value="Genomic_DNA"/>
</dbReference>
<evidence type="ECO:0000256" key="2">
    <source>
        <dbReference type="ARBA" id="ARBA00012156"/>
    </source>
</evidence>
<evidence type="ECO:0000256" key="4">
    <source>
        <dbReference type="ARBA" id="ARBA00022694"/>
    </source>
</evidence>
<keyword evidence="5 10" id="KW-0479">Metal-binding</keyword>
<evidence type="ECO:0000256" key="9">
    <source>
        <dbReference type="ARBA" id="ARBA00048117"/>
    </source>
</evidence>
<dbReference type="OrthoDB" id="10259622at2759"/>
<dbReference type="HAMAP" id="MF_01445">
    <property type="entry name" value="TsaD"/>
    <property type="match status" value="1"/>
</dbReference>
<evidence type="ECO:0000256" key="7">
    <source>
        <dbReference type="ARBA" id="ARBA00023128"/>
    </source>
</evidence>
<dbReference type="NCBIfam" id="TIGR00329">
    <property type="entry name" value="gcp_kae1"/>
    <property type="match status" value="1"/>
</dbReference>
<comment type="subunit">
    <text evidence="10">Homodimer.</text>
</comment>
<dbReference type="GO" id="GO:0002949">
    <property type="term" value="P:tRNA threonylcarbamoyladenosine modification"/>
    <property type="evidence" value="ECO:0007669"/>
    <property type="project" value="UniProtKB-UniRule"/>
</dbReference>
<dbReference type="GO" id="GO:0005739">
    <property type="term" value="C:mitochondrion"/>
    <property type="evidence" value="ECO:0007669"/>
    <property type="project" value="UniProtKB-SubCell"/>
</dbReference>
<gene>
    <name evidence="11" type="ORF">OFUS_LOCUS14774</name>
</gene>
<organism evidence="11 12">
    <name type="scientific">Owenia fusiformis</name>
    <name type="common">Polychaete worm</name>
    <dbReference type="NCBI Taxonomy" id="6347"/>
    <lineage>
        <taxon>Eukaryota</taxon>
        <taxon>Metazoa</taxon>
        <taxon>Spiralia</taxon>
        <taxon>Lophotrochozoa</taxon>
        <taxon>Annelida</taxon>
        <taxon>Polychaeta</taxon>
        <taxon>Sedentaria</taxon>
        <taxon>Canalipalpata</taxon>
        <taxon>Sabellida</taxon>
        <taxon>Oweniida</taxon>
        <taxon>Oweniidae</taxon>
        <taxon>Owenia</taxon>
    </lineage>
</organism>
<dbReference type="PANTHER" id="PTHR11735:SF6">
    <property type="entry name" value="TRNA N6-ADENOSINE THREONYLCARBAMOYLTRANSFERASE, MITOCHONDRIAL"/>
    <property type="match status" value="1"/>
</dbReference>
<keyword evidence="6" id="KW-0809">Transit peptide</keyword>
<evidence type="ECO:0000256" key="1">
    <source>
        <dbReference type="ARBA" id="ARBA00004173"/>
    </source>
</evidence>
<comment type="similarity">
    <text evidence="10">Belongs to the KAE1 / TsaD family.</text>
</comment>
<dbReference type="AlphaFoldDB" id="A0A8J1XRR9"/>
<dbReference type="CDD" id="cd24134">
    <property type="entry name" value="ASKHA_NBD_OSGEPL1_QRI7_euk"/>
    <property type="match status" value="1"/>
</dbReference>
<dbReference type="InterPro" id="IPR043129">
    <property type="entry name" value="ATPase_NBD"/>
</dbReference>
<dbReference type="NCBIfam" id="TIGR03723">
    <property type="entry name" value="T6A_TsaD_YgjD"/>
    <property type="match status" value="1"/>
</dbReference>
<evidence type="ECO:0000313" key="11">
    <source>
        <dbReference type="EMBL" id="CAH1789408.1"/>
    </source>
</evidence>
<accession>A0A8J1XRR9</accession>
<protein>
    <recommendedName>
        <fullName evidence="2">N(6)-L-threonylcarbamoyladenine synthase</fullName>
        <ecNumber evidence="2">2.3.1.234</ecNumber>
    </recommendedName>
</protein>
<evidence type="ECO:0000256" key="8">
    <source>
        <dbReference type="ARBA" id="ARBA00023315"/>
    </source>
</evidence>
<keyword evidence="12" id="KW-1185">Reference proteome</keyword>
<dbReference type="FunFam" id="3.30.420.40:FF:000083">
    <property type="entry name" value="Probable tRNA N6-adenosine threonylcarbamoyltransferase, mitochondrial"/>
    <property type="match status" value="1"/>
</dbReference>